<name>A0A933GLM6_UNCTE</name>
<comment type="similarity">
    <text evidence="1">Belongs to the PrpD family.</text>
</comment>
<dbReference type="Pfam" id="PF19305">
    <property type="entry name" value="MmgE_PrpD_C"/>
    <property type="match status" value="1"/>
</dbReference>
<dbReference type="PANTHER" id="PTHR16943:SF8">
    <property type="entry name" value="2-METHYLCITRATE DEHYDRATASE"/>
    <property type="match status" value="1"/>
</dbReference>
<proteinExistence type="inferred from homology"/>
<dbReference type="AlphaFoldDB" id="A0A933GLM6"/>
<gene>
    <name evidence="4" type="ORF">HY730_07305</name>
</gene>
<dbReference type="InterPro" id="IPR045337">
    <property type="entry name" value="MmgE_PrpD_C"/>
</dbReference>
<sequence>MNISEQVASFIVNTEMEKISPEAVSMAKNAILDCVGVTVAGSADETGRIITGLVKDLGGQPAAGVIGGGFWTSPPLAALANGTMAHALDYDDVNHTMTGHPSVPLVPAVFALGEDLKSSGEMITLAYIIGFEVETKVGAGVNINHYQKGWHATATLGTLGAAAAASKLLGLDVVKTRMALGIAASAAAGIRQNFGTMTKPYHAGQAAKNGVLAAMLAQRGFTADANILEAPLGFCNLFTENGSYNLDKITAHLGDPLDILKPGVVIKQYPSCAGTHRALDGMLALVKEYGIEGKEVEKVQIKTISLIPKILIHTRPRTGLEGKFSMQYCMSAAILDKKVGLQSFTDPMVNRSEIQELVKKVDMITYTQAEEGEIGGLREDLPEIVTVKLKSGKELKKEVKNPKGSPQDPLSKEQLMDKFIDCVNLVLPSRRGEQAAEFINKLEKLSNISELMKILV</sequence>
<dbReference type="InterPro" id="IPR005656">
    <property type="entry name" value="MmgE_PrpD"/>
</dbReference>
<organism evidence="4 5">
    <name type="scientific">Tectimicrobiota bacterium</name>
    <dbReference type="NCBI Taxonomy" id="2528274"/>
    <lineage>
        <taxon>Bacteria</taxon>
        <taxon>Pseudomonadati</taxon>
        <taxon>Nitrospinota/Tectimicrobiota group</taxon>
        <taxon>Candidatus Tectimicrobiota</taxon>
    </lineage>
</organism>
<dbReference type="SUPFAM" id="SSF103378">
    <property type="entry name" value="2-methylcitrate dehydratase PrpD"/>
    <property type="match status" value="1"/>
</dbReference>
<feature type="domain" description="MmgE/PrpD C-terminal" evidence="3">
    <location>
        <begin position="269"/>
        <end position="443"/>
    </location>
</feature>
<comment type="caution">
    <text evidence="4">The sequence shown here is derived from an EMBL/GenBank/DDBJ whole genome shotgun (WGS) entry which is preliminary data.</text>
</comment>
<dbReference type="PANTHER" id="PTHR16943">
    <property type="entry name" value="2-METHYLCITRATE DEHYDRATASE-RELATED"/>
    <property type="match status" value="1"/>
</dbReference>
<dbReference type="Gene3D" id="1.10.4100.10">
    <property type="entry name" value="2-methylcitrate dehydratase PrpD"/>
    <property type="match status" value="1"/>
</dbReference>
<evidence type="ECO:0000256" key="1">
    <source>
        <dbReference type="ARBA" id="ARBA00006174"/>
    </source>
</evidence>
<dbReference type="InterPro" id="IPR036148">
    <property type="entry name" value="MmgE/PrpD_sf"/>
</dbReference>
<dbReference type="GO" id="GO:0016829">
    <property type="term" value="F:lyase activity"/>
    <property type="evidence" value="ECO:0007669"/>
    <property type="project" value="InterPro"/>
</dbReference>
<evidence type="ECO:0000313" key="5">
    <source>
        <dbReference type="Proteomes" id="UP000772181"/>
    </source>
</evidence>
<dbReference type="InterPro" id="IPR042183">
    <property type="entry name" value="MmgE/PrpD_sf_1"/>
</dbReference>
<evidence type="ECO:0000313" key="4">
    <source>
        <dbReference type="EMBL" id="MBI4596167.1"/>
    </source>
</evidence>
<protein>
    <submittedName>
        <fullName evidence="4">MmgE/PrpD family protein</fullName>
    </submittedName>
</protein>
<dbReference type="InterPro" id="IPR042188">
    <property type="entry name" value="MmgE/PrpD_sf_2"/>
</dbReference>
<dbReference type="Pfam" id="PF03972">
    <property type="entry name" value="MmgE_PrpD_N"/>
    <property type="match status" value="1"/>
</dbReference>
<evidence type="ECO:0000259" key="2">
    <source>
        <dbReference type="Pfam" id="PF03972"/>
    </source>
</evidence>
<reference evidence="4" key="1">
    <citation type="submission" date="2020-07" db="EMBL/GenBank/DDBJ databases">
        <title>Huge and variable diversity of episymbiotic CPR bacteria and DPANN archaea in groundwater ecosystems.</title>
        <authorList>
            <person name="He C.Y."/>
            <person name="Keren R."/>
            <person name="Whittaker M."/>
            <person name="Farag I.F."/>
            <person name="Doudna J."/>
            <person name="Cate J.H.D."/>
            <person name="Banfield J.F."/>
        </authorList>
    </citation>
    <scope>NUCLEOTIDE SEQUENCE</scope>
    <source>
        <strain evidence="4">NC_groundwater_1482_Ag_S-0.65um_47_24</strain>
    </source>
</reference>
<evidence type="ECO:0000259" key="3">
    <source>
        <dbReference type="Pfam" id="PF19305"/>
    </source>
</evidence>
<accession>A0A933GLM6</accession>
<dbReference type="Proteomes" id="UP000772181">
    <property type="component" value="Unassembled WGS sequence"/>
</dbReference>
<dbReference type="EMBL" id="JACQWF010000326">
    <property type="protein sequence ID" value="MBI4596167.1"/>
    <property type="molecule type" value="Genomic_DNA"/>
</dbReference>
<feature type="domain" description="MmgE/PrpD N-terminal" evidence="2">
    <location>
        <begin position="5"/>
        <end position="244"/>
    </location>
</feature>
<dbReference type="Gene3D" id="3.30.1330.120">
    <property type="entry name" value="2-methylcitrate dehydratase PrpD"/>
    <property type="match status" value="1"/>
</dbReference>
<dbReference type="InterPro" id="IPR045336">
    <property type="entry name" value="MmgE_PrpD_N"/>
</dbReference>